<feature type="region of interest" description="Disordered" evidence="1">
    <location>
        <begin position="15"/>
        <end position="52"/>
    </location>
</feature>
<proteinExistence type="predicted"/>
<evidence type="ECO:0000313" key="2">
    <source>
        <dbReference type="EMBL" id="KAL1394382.1"/>
    </source>
</evidence>
<feature type="region of interest" description="Disordered" evidence="1">
    <location>
        <begin position="66"/>
        <end position="123"/>
    </location>
</feature>
<sequence length="405" mass="44853">MLMTLFVVGVFLKNNDTPIAGVGPRTNPGNRTETVPRRTTNPTPNPETAPPRRLLFDLASNSWIDNSGANTSHGGHFDSPLARGGQNRQSTRNPGPSEHSSPYADETAPVPPSTTRLNPNVRSELSQIVDDVLTTRMEAGTRPRNRKFETWTSAQTKLAEGRIGVDPSILRAATGSTPTPVEGRPMDMVQEILTSGLEIPRSIIDYRTIILTGMEPKEPMREMKTRITTMGLVENLFWEIMEIVAHHGEIWTGFQKDAICREATILETLIDGWIDNSKIGIWRENSNGTAGQEGGLTNNQVQIGPWTEDRGEIMTQEDLGQVQGSTNITSFLRDGPETRRVRSRNPCAHLRARKIHTSRRNRPVANCRPFAPRPRSNETRGTHGGLTNSSAHHHHVHARTSCARA</sequence>
<feature type="compositionally biased region" description="Polar residues" evidence="1">
    <location>
        <begin position="86"/>
        <end position="100"/>
    </location>
</feature>
<protein>
    <submittedName>
        <fullName evidence="2">Uncharacterized protein</fullName>
    </submittedName>
</protein>
<feature type="compositionally biased region" description="Polar residues" evidence="1">
    <location>
        <begin position="113"/>
        <end position="123"/>
    </location>
</feature>
<feature type="region of interest" description="Disordered" evidence="1">
    <location>
        <begin position="359"/>
        <end position="405"/>
    </location>
</feature>
<accession>A0ABD1D428</accession>
<keyword evidence="3" id="KW-1185">Reference proteome</keyword>
<organism evidence="2 3">
    <name type="scientific">Culex pipiens pipiens</name>
    <name type="common">Northern house mosquito</name>
    <dbReference type="NCBI Taxonomy" id="38569"/>
    <lineage>
        <taxon>Eukaryota</taxon>
        <taxon>Metazoa</taxon>
        <taxon>Ecdysozoa</taxon>
        <taxon>Arthropoda</taxon>
        <taxon>Hexapoda</taxon>
        <taxon>Insecta</taxon>
        <taxon>Pterygota</taxon>
        <taxon>Neoptera</taxon>
        <taxon>Endopterygota</taxon>
        <taxon>Diptera</taxon>
        <taxon>Nematocera</taxon>
        <taxon>Culicoidea</taxon>
        <taxon>Culicidae</taxon>
        <taxon>Culicinae</taxon>
        <taxon>Culicini</taxon>
        <taxon>Culex</taxon>
        <taxon>Culex</taxon>
    </lineage>
</organism>
<dbReference type="AlphaFoldDB" id="A0ABD1D428"/>
<name>A0ABD1D428_CULPP</name>
<feature type="compositionally biased region" description="Low complexity" evidence="1">
    <location>
        <begin position="30"/>
        <end position="42"/>
    </location>
</feature>
<evidence type="ECO:0000313" key="3">
    <source>
        <dbReference type="Proteomes" id="UP001562425"/>
    </source>
</evidence>
<dbReference type="EMBL" id="JBEHCU010007623">
    <property type="protein sequence ID" value="KAL1394382.1"/>
    <property type="molecule type" value="Genomic_DNA"/>
</dbReference>
<gene>
    <name evidence="2" type="ORF">pipiens_011998</name>
</gene>
<comment type="caution">
    <text evidence="2">The sequence shown here is derived from an EMBL/GenBank/DDBJ whole genome shotgun (WGS) entry which is preliminary data.</text>
</comment>
<reference evidence="2 3" key="1">
    <citation type="submission" date="2024-05" db="EMBL/GenBank/DDBJ databases">
        <title>Culex pipiens pipiens assembly and annotation.</title>
        <authorList>
            <person name="Alout H."/>
            <person name="Durand T."/>
        </authorList>
    </citation>
    <scope>NUCLEOTIDE SEQUENCE [LARGE SCALE GENOMIC DNA]</scope>
    <source>
        <strain evidence="2">HA-2024</strain>
        <tissue evidence="2">Whole body</tissue>
    </source>
</reference>
<evidence type="ECO:0000256" key="1">
    <source>
        <dbReference type="SAM" id="MobiDB-lite"/>
    </source>
</evidence>
<dbReference type="Proteomes" id="UP001562425">
    <property type="component" value="Unassembled WGS sequence"/>
</dbReference>